<dbReference type="InterPro" id="IPR045076">
    <property type="entry name" value="MutS"/>
</dbReference>
<dbReference type="Pfam" id="PF00488">
    <property type="entry name" value="MutS_V"/>
    <property type="match status" value="1"/>
</dbReference>
<organism evidence="7">
    <name type="scientific">viral metagenome</name>
    <dbReference type="NCBI Taxonomy" id="1070528"/>
    <lineage>
        <taxon>unclassified sequences</taxon>
        <taxon>metagenomes</taxon>
        <taxon>organismal metagenomes</taxon>
    </lineage>
</organism>
<dbReference type="SMART" id="SM00534">
    <property type="entry name" value="MUTSac"/>
    <property type="match status" value="1"/>
</dbReference>
<evidence type="ECO:0000256" key="5">
    <source>
        <dbReference type="SAM" id="Phobius"/>
    </source>
</evidence>
<evidence type="ECO:0000259" key="6">
    <source>
        <dbReference type="SMART" id="SM00534"/>
    </source>
</evidence>
<feature type="transmembrane region" description="Helical" evidence="5">
    <location>
        <begin position="193"/>
        <end position="214"/>
    </location>
</feature>
<dbReference type="GO" id="GO:0140664">
    <property type="term" value="F:ATP-dependent DNA damage sensor activity"/>
    <property type="evidence" value="ECO:0007669"/>
    <property type="project" value="InterPro"/>
</dbReference>
<feature type="compositionally biased region" description="Polar residues" evidence="4">
    <location>
        <begin position="517"/>
        <end position="532"/>
    </location>
</feature>
<feature type="region of interest" description="Disordered" evidence="4">
    <location>
        <begin position="517"/>
        <end position="539"/>
    </location>
</feature>
<dbReference type="GO" id="GO:0005524">
    <property type="term" value="F:ATP binding"/>
    <property type="evidence" value="ECO:0007669"/>
    <property type="project" value="UniProtKB-KW"/>
</dbReference>
<dbReference type="InterPro" id="IPR000432">
    <property type="entry name" value="DNA_mismatch_repair_MutS_C"/>
</dbReference>
<dbReference type="GO" id="GO:0030983">
    <property type="term" value="F:mismatched DNA binding"/>
    <property type="evidence" value="ECO:0007669"/>
    <property type="project" value="InterPro"/>
</dbReference>
<evidence type="ECO:0000313" key="7">
    <source>
        <dbReference type="EMBL" id="QHT74409.1"/>
    </source>
</evidence>
<evidence type="ECO:0000256" key="3">
    <source>
        <dbReference type="ARBA" id="ARBA00023125"/>
    </source>
</evidence>
<evidence type="ECO:0000256" key="4">
    <source>
        <dbReference type="SAM" id="MobiDB-lite"/>
    </source>
</evidence>
<evidence type="ECO:0000256" key="2">
    <source>
        <dbReference type="ARBA" id="ARBA00022840"/>
    </source>
</evidence>
<feature type="transmembrane region" description="Helical" evidence="5">
    <location>
        <begin position="254"/>
        <end position="272"/>
    </location>
</feature>
<keyword evidence="3" id="KW-0238">DNA-binding</keyword>
<dbReference type="AlphaFoldDB" id="A0A6C0H1S8"/>
<dbReference type="PANTHER" id="PTHR11361:SF152">
    <property type="entry name" value="DNA MISMATCH REPAIR PROTEIN"/>
    <property type="match status" value="1"/>
</dbReference>
<protein>
    <recommendedName>
        <fullName evidence="6">DNA mismatch repair proteins mutS family domain-containing protein</fullName>
    </recommendedName>
</protein>
<evidence type="ECO:0000256" key="1">
    <source>
        <dbReference type="ARBA" id="ARBA00022741"/>
    </source>
</evidence>
<dbReference type="GO" id="GO:0006298">
    <property type="term" value="P:mismatch repair"/>
    <property type="evidence" value="ECO:0007669"/>
    <property type="project" value="InterPro"/>
</dbReference>
<keyword evidence="5" id="KW-0472">Membrane</keyword>
<accession>A0A6C0H1S8</accession>
<name>A0A6C0H1S8_9ZZZZ</name>
<dbReference type="InterPro" id="IPR027417">
    <property type="entry name" value="P-loop_NTPase"/>
</dbReference>
<dbReference type="SUPFAM" id="SSF52540">
    <property type="entry name" value="P-loop containing nucleoside triphosphate hydrolases"/>
    <property type="match status" value="1"/>
</dbReference>
<dbReference type="Gene3D" id="3.40.50.300">
    <property type="entry name" value="P-loop containing nucleotide triphosphate hydrolases"/>
    <property type="match status" value="1"/>
</dbReference>
<feature type="domain" description="DNA mismatch repair proteins mutS family" evidence="6">
    <location>
        <begin position="434"/>
        <end position="648"/>
    </location>
</feature>
<keyword evidence="5" id="KW-0812">Transmembrane</keyword>
<keyword evidence="5" id="KW-1133">Transmembrane helix</keyword>
<keyword evidence="2" id="KW-0067">ATP-binding</keyword>
<dbReference type="PANTHER" id="PTHR11361">
    <property type="entry name" value="DNA MISMATCH REPAIR PROTEIN MUTS FAMILY MEMBER"/>
    <property type="match status" value="1"/>
</dbReference>
<reference evidence="7" key="1">
    <citation type="journal article" date="2020" name="Nature">
        <title>Giant virus diversity and host interactions through global metagenomics.</title>
        <authorList>
            <person name="Schulz F."/>
            <person name="Roux S."/>
            <person name="Paez-Espino D."/>
            <person name="Jungbluth S."/>
            <person name="Walsh D.A."/>
            <person name="Denef V.J."/>
            <person name="McMahon K.D."/>
            <person name="Konstantinidis K.T."/>
            <person name="Eloe-Fadrosh E.A."/>
            <person name="Kyrpides N.C."/>
            <person name="Woyke T."/>
        </authorList>
    </citation>
    <scope>NUCLEOTIDE SEQUENCE</scope>
    <source>
        <strain evidence="7">GVMAG-M-3300023179-59</strain>
    </source>
</reference>
<dbReference type="GO" id="GO:0005829">
    <property type="term" value="C:cytosol"/>
    <property type="evidence" value="ECO:0007669"/>
    <property type="project" value="TreeGrafter"/>
</dbReference>
<dbReference type="EMBL" id="MN739849">
    <property type="protein sequence ID" value="QHT74409.1"/>
    <property type="molecule type" value="Genomic_DNA"/>
</dbReference>
<keyword evidence="1" id="KW-0547">Nucleotide-binding</keyword>
<sequence>MIGLVAVSTTSSSSKDGESAEDFIYNIQSKINDYTNAIQKELFGTIIQKESSIENYFKLPITYVEPKQLHEISNVVSTDLELATSENKCIYDCIFSPKHSFAKMMIPQWNKQFTSNKDYLEETQTIIHDMGSYKKKMSGAESYELDTEKISKIWKDIKSNPSFYDKYGFVEWNSLKYLNQSSYFLEILSIMNIMSPIMSLTIPFFILFFPFLILKIQGVPVTFSAYVEVLKHIARNHFIGKALLSMTEMTVDKAVYILFSFGMYLFQIYQNVTSCARFYNNIKYVNDSLIELKSYVNYSIESMDNYLQMTSNCDSYRGFCKDVDTQCSRLKMLKRELEEIYPFSHSIRKFNDIGYMLKCFYELHTNNEYETALYFSMGFEGYIDNLLGVFENISKKQVNFASFIEDGSKNTVLKKQYYPPLMEDTPVCNDCSFDKNIILSAPNKAGKTTVLKTTMINIILSQQIGCGFYTSCKIAPYTHIHSYLNIPDTSGRDSLFQAEARRCKDILDVIKPTENSIHTADSNSSGAVTVTLSPEEDGSKKPRHFCIFDELFSGTNPEEATKSAHAFLQYLSSFKNVDFMLTTHYKSVCKKFRGSKVIENYKMDVKVLDNGSFDYTYKMKKGISSIKGAVRVLKDMNYPKEILDIIAENPNTAS</sequence>
<proteinExistence type="predicted"/>